<evidence type="ECO:0000313" key="4">
    <source>
        <dbReference type="Proteomes" id="UP000257200"/>
    </source>
</evidence>
<name>A0A3Q1GYS0_9TELE</name>
<reference evidence="3" key="1">
    <citation type="submission" date="2025-08" db="UniProtKB">
        <authorList>
            <consortium name="Ensembl"/>
        </authorList>
    </citation>
    <scope>IDENTIFICATION</scope>
</reference>
<organism evidence="3 4">
    <name type="scientific">Acanthochromis polyacanthus</name>
    <name type="common">spiny chromis</name>
    <dbReference type="NCBI Taxonomy" id="80966"/>
    <lineage>
        <taxon>Eukaryota</taxon>
        <taxon>Metazoa</taxon>
        <taxon>Chordata</taxon>
        <taxon>Craniata</taxon>
        <taxon>Vertebrata</taxon>
        <taxon>Euteleostomi</taxon>
        <taxon>Actinopterygii</taxon>
        <taxon>Neopterygii</taxon>
        <taxon>Teleostei</taxon>
        <taxon>Neoteleostei</taxon>
        <taxon>Acanthomorphata</taxon>
        <taxon>Ovalentaria</taxon>
        <taxon>Pomacentridae</taxon>
        <taxon>Acanthochromis</taxon>
    </lineage>
</organism>
<evidence type="ECO:0000313" key="3">
    <source>
        <dbReference type="Ensembl" id="ENSAPOP00000022090.1"/>
    </source>
</evidence>
<keyword evidence="4" id="KW-1185">Reference proteome</keyword>
<dbReference type="AlphaFoldDB" id="A0A3Q1GYS0"/>
<keyword evidence="1" id="KW-0175">Coiled coil</keyword>
<feature type="coiled-coil region" evidence="1">
    <location>
        <begin position="61"/>
        <end position="129"/>
    </location>
</feature>
<reference evidence="3" key="2">
    <citation type="submission" date="2025-09" db="UniProtKB">
        <authorList>
            <consortium name="Ensembl"/>
        </authorList>
    </citation>
    <scope>IDENTIFICATION</scope>
</reference>
<proteinExistence type="predicted"/>
<dbReference type="Proteomes" id="UP000257200">
    <property type="component" value="Unplaced"/>
</dbReference>
<evidence type="ECO:0000256" key="2">
    <source>
        <dbReference type="SAM" id="MobiDB-lite"/>
    </source>
</evidence>
<accession>A0A3Q1GYS0</accession>
<dbReference type="InParanoid" id="A0A3Q1GYS0"/>
<sequence>MQDAAQERDSLKEKVQRLTSELEAVQSRLQEASHSNIKKECSHQASQTEVTEREKDYKSLFEKAKQKVNELIKDKEALIAATETKPNHSTGQGEEGDVDEIALQVDSLIRRLDQSNKENNDLLLELRQNVGRLLITYVPALDLEQVNFRCNVIDEILEQVLASRDSVTGEGLSDDAINE</sequence>
<protein>
    <submittedName>
        <fullName evidence="3">Uncharacterized protein</fullName>
    </submittedName>
</protein>
<evidence type="ECO:0000256" key="1">
    <source>
        <dbReference type="SAM" id="Coils"/>
    </source>
</evidence>
<dbReference type="GeneTree" id="ENSGT00940000166160"/>
<feature type="region of interest" description="Disordered" evidence="2">
    <location>
        <begin position="30"/>
        <end position="52"/>
    </location>
</feature>
<dbReference type="Ensembl" id="ENSAPOT00000014671.1">
    <property type="protein sequence ID" value="ENSAPOP00000022090.1"/>
    <property type="gene ID" value="ENSAPOG00000003055.1"/>
</dbReference>